<feature type="domain" description="Mei2-like C-terminal RNA recognition motif" evidence="3">
    <location>
        <begin position="573"/>
        <end position="686"/>
    </location>
</feature>
<keyword evidence="1" id="KW-0694">RNA-binding</keyword>
<evidence type="ECO:0000313" key="4">
    <source>
        <dbReference type="EMBL" id="KAK7472787.1"/>
    </source>
</evidence>
<evidence type="ECO:0000259" key="3">
    <source>
        <dbReference type="Pfam" id="PF04059"/>
    </source>
</evidence>
<dbReference type="InterPro" id="IPR007201">
    <property type="entry name" value="Mei2-like_Rrm_C"/>
</dbReference>
<comment type="caution">
    <text evidence="4">The sequence shown here is derived from an EMBL/GenBank/DDBJ whole genome shotgun (WGS) entry which is preliminary data.</text>
</comment>
<dbReference type="PANTHER" id="PTHR23189">
    <property type="entry name" value="RNA RECOGNITION MOTIF-CONTAINING"/>
    <property type="match status" value="1"/>
</dbReference>
<feature type="compositionally biased region" description="Pro residues" evidence="2">
    <location>
        <begin position="512"/>
        <end position="526"/>
    </location>
</feature>
<protein>
    <recommendedName>
        <fullName evidence="3">Mei2-like C-terminal RNA recognition motif domain-containing protein</fullName>
    </recommendedName>
</protein>
<keyword evidence="5" id="KW-1185">Reference proteome</keyword>
<dbReference type="Proteomes" id="UP001498398">
    <property type="component" value="Unassembled WGS sequence"/>
</dbReference>
<accession>A0ABR1K9A7</accession>
<evidence type="ECO:0000256" key="2">
    <source>
        <dbReference type="SAM" id="MobiDB-lite"/>
    </source>
</evidence>
<feature type="compositionally biased region" description="Low complexity" evidence="2">
    <location>
        <begin position="318"/>
        <end position="334"/>
    </location>
</feature>
<sequence length="806" mass="88691">MQKSRKNDLPLSPPLTPSSSIRTQASTSDVHHDVPENPVNPGDPVPTRFLLVGNILSSVSPDVLNTAIFAALTHFPARHDDDGPVKGVFVRCLEKGFVILAFHDLRDAIAAKDFLATLCDGPLSKFIGDKSAHFTSQFVPQDSLVSASHMLGNSGFLKSMDASFFIAAEEQSILEDAVASLSINDREPDADVKRPINVAMLKRFLESHGTLRSFEPVKSDVQPPRSFCVEFFDIRDSVSAYSVLSQGANVLGMKLRVFGRNDESNSTSSEQSSFTVAGHLSQTRERFVPVADAPESPAIVETEDKGKTLSLNTDLRSRSPTYFYTSTTTPPETTVRSEEPQKPETKPAEPPQTPREPQQLRPPPNASYYAPQMDGFIYPPLEAALHPYYASPATPPIPYHPSNYFINHPQIAQPVFPHAGNSFAYDYDPHACQPMNMMSPWGFDPSMGLVYPPTPAYPGTEYWCPTPTGIHNVAPYMPMPPQMNGHGHQQPSCFPPVPVPTPAPVFSHPSPAAAPVPGHTPSPPHPQTSLQPSRPSQLLPNPNPSSAANGNSKEISERNQLNLAKIEDGQDTRTTVMIKNIPNKMSDKDLIAYINKVVPRRIDFIYLRMDFSNGCNVGYAFVNFITVQDLLTFAKKRLGQKWYISFLICLTVAYLDIARNMFSSDKILHLSYANYQGKEALVEKFKNSCIMDEREAWQPKIFYSEPGPEQGLPEPFPAATHQRRKERSSHNRGALYVPGTGGGVGGHAHGGLLHHTNFQKRHHHHGPQEERAGKGKHRRGVVSLDQTSTSTSASSQPHNSAKAATP</sequence>
<feature type="compositionally biased region" description="Gly residues" evidence="2">
    <location>
        <begin position="739"/>
        <end position="749"/>
    </location>
</feature>
<feature type="compositionally biased region" description="Basic and acidic residues" evidence="2">
    <location>
        <begin position="335"/>
        <end position="347"/>
    </location>
</feature>
<feature type="compositionally biased region" description="Pro residues" evidence="2">
    <location>
        <begin position="348"/>
        <end position="365"/>
    </location>
</feature>
<reference evidence="4 5" key="1">
    <citation type="submission" date="2024-01" db="EMBL/GenBank/DDBJ databases">
        <title>A draft genome for the cacao thread blight pathogen Marasmiellus scandens.</title>
        <authorList>
            <person name="Baruah I.K."/>
            <person name="Leung J."/>
            <person name="Bukari Y."/>
            <person name="Amoako-Attah I."/>
            <person name="Meinhardt L.W."/>
            <person name="Bailey B.A."/>
            <person name="Cohen S.P."/>
        </authorList>
    </citation>
    <scope>NUCLEOTIDE SEQUENCE [LARGE SCALE GENOMIC DNA]</scope>
    <source>
        <strain evidence="4 5">GH-19</strain>
    </source>
</reference>
<feature type="compositionally biased region" description="Low complexity" evidence="2">
    <location>
        <begin position="264"/>
        <end position="273"/>
    </location>
</feature>
<name>A0ABR1K9A7_9AGAR</name>
<feature type="region of interest" description="Disordered" evidence="2">
    <location>
        <begin position="1"/>
        <end position="43"/>
    </location>
</feature>
<feature type="region of interest" description="Disordered" evidence="2">
    <location>
        <begin position="303"/>
        <end position="367"/>
    </location>
</feature>
<evidence type="ECO:0000256" key="1">
    <source>
        <dbReference type="ARBA" id="ARBA00022884"/>
    </source>
</evidence>
<dbReference type="InterPro" id="IPR012677">
    <property type="entry name" value="Nucleotide-bd_a/b_plait_sf"/>
</dbReference>
<dbReference type="Pfam" id="PF04059">
    <property type="entry name" value="RRM_2"/>
    <property type="match status" value="1"/>
</dbReference>
<proteinExistence type="predicted"/>
<feature type="region of interest" description="Disordered" evidence="2">
    <location>
        <begin position="261"/>
        <end position="280"/>
    </location>
</feature>
<feature type="region of interest" description="Disordered" evidence="2">
    <location>
        <begin position="708"/>
        <end position="806"/>
    </location>
</feature>
<organism evidence="4 5">
    <name type="scientific">Marasmiellus scandens</name>
    <dbReference type="NCBI Taxonomy" id="2682957"/>
    <lineage>
        <taxon>Eukaryota</taxon>
        <taxon>Fungi</taxon>
        <taxon>Dikarya</taxon>
        <taxon>Basidiomycota</taxon>
        <taxon>Agaricomycotina</taxon>
        <taxon>Agaricomycetes</taxon>
        <taxon>Agaricomycetidae</taxon>
        <taxon>Agaricales</taxon>
        <taxon>Marasmiineae</taxon>
        <taxon>Omphalotaceae</taxon>
        <taxon>Marasmiellus</taxon>
    </lineage>
</organism>
<dbReference type="InterPro" id="IPR035979">
    <property type="entry name" value="RBD_domain_sf"/>
</dbReference>
<feature type="region of interest" description="Disordered" evidence="2">
    <location>
        <begin position="504"/>
        <end position="568"/>
    </location>
</feature>
<evidence type="ECO:0000313" key="5">
    <source>
        <dbReference type="Proteomes" id="UP001498398"/>
    </source>
</evidence>
<dbReference type="EMBL" id="JBANRG010000001">
    <property type="protein sequence ID" value="KAK7472787.1"/>
    <property type="molecule type" value="Genomic_DNA"/>
</dbReference>
<dbReference type="Gene3D" id="3.30.70.330">
    <property type="match status" value="1"/>
</dbReference>
<dbReference type="SUPFAM" id="SSF54928">
    <property type="entry name" value="RNA-binding domain, RBD"/>
    <property type="match status" value="1"/>
</dbReference>
<gene>
    <name evidence="4" type="ORF">VKT23_000894</name>
</gene>
<feature type="compositionally biased region" description="Low complexity" evidence="2">
    <location>
        <begin position="527"/>
        <end position="552"/>
    </location>
</feature>